<evidence type="ECO:0000256" key="1">
    <source>
        <dbReference type="ARBA" id="ARBA00023015"/>
    </source>
</evidence>
<dbReference type="PROSITE" id="PS51077">
    <property type="entry name" value="HTH_ICLR"/>
    <property type="match status" value="1"/>
</dbReference>
<evidence type="ECO:0000313" key="7">
    <source>
        <dbReference type="Proteomes" id="UP000002212"/>
    </source>
</evidence>
<dbReference type="AlphaFoldDB" id="C1B4Z7"/>
<evidence type="ECO:0000256" key="2">
    <source>
        <dbReference type="ARBA" id="ARBA00023125"/>
    </source>
</evidence>
<keyword evidence="3" id="KW-0804">Transcription</keyword>
<evidence type="ECO:0000259" key="4">
    <source>
        <dbReference type="PROSITE" id="PS51077"/>
    </source>
</evidence>
<dbReference type="PANTHER" id="PTHR30136:SF24">
    <property type="entry name" value="HTH-TYPE TRANSCRIPTIONAL REPRESSOR ALLR"/>
    <property type="match status" value="1"/>
</dbReference>
<dbReference type="EMBL" id="AP011115">
    <property type="protein sequence ID" value="BAH50923.1"/>
    <property type="molecule type" value="Genomic_DNA"/>
</dbReference>
<dbReference type="InterPro" id="IPR029016">
    <property type="entry name" value="GAF-like_dom_sf"/>
</dbReference>
<dbReference type="InterPro" id="IPR050707">
    <property type="entry name" value="HTH_MetabolicPath_Reg"/>
</dbReference>
<dbReference type="Pfam" id="PF01614">
    <property type="entry name" value="IclR_C"/>
    <property type="match status" value="1"/>
</dbReference>
<dbReference type="InterPro" id="IPR014757">
    <property type="entry name" value="Tscrpt_reg_IclR_C"/>
</dbReference>
<keyword evidence="1" id="KW-0805">Transcription regulation</keyword>
<dbReference type="HOGENOM" id="CLU_062618_7_0_11"/>
<dbReference type="GO" id="GO:0003677">
    <property type="term" value="F:DNA binding"/>
    <property type="evidence" value="ECO:0007669"/>
    <property type="project" value="UniProtKB-KW"/>
</dbReference>
<dbReference type="Pfam" id="PF09339">
    <property type="entry name" value="HTH_IclR"/>
    <property type="match status" value="1"/>
</dbReference>
<evidence type="ECO:0000256" key="3">
    <source>
        <dbReference type="ARBA" id="ARBA00023163"/>
    </source>
</evidence>
<evidence type="ECO:0000259" key="5">
    <source>
        <dbReference type="PROSITE" id="PS51078"/>
    </source>
</evidence>
<dbReference type="Gene3D" id="1.10.10.10">
    <property type="entry name" value="Winged helix-like DNA-binding domain superfamily/Winged helix DNA-binding domain"/>
    <property type="match status" value="1"/>
</dbReference>
<dbReference type="SUPFAM" id="SSF46785">
    <property type="entry name" value="Winged helix' DNA-binding domain"/>
    <property type="match status" value="1"/>
</dbReference>
<dbReference type="InterPro" id="IPR036390">
    <property type="entry name" value="WH_DNA-bd_sf"/>
</dbReference>
<feature type="domain" description="IclR-ED" evidence="5">
    <location>
        <begin position="74"/>
        <end position="252"/>
    </location>
</feature>
<organism evidence="6 7">
    <name type="scientific">Rhodococcus opacus (strain B4)</name>
    <dbReference type="NCBI Taxonomy" id="632772"/>
    <lineage>
        <taxon>Bacteria</taxon>
        <taxon>Bacillati</taxon>
        <taxon>Actinomycetota</taxon>
        <taxon>Actinomycetes</taxon>
        <taxon>Mycobacteriales</taxon>
        <taxon>Nocardiaceae</taxon>
        <taxon>Rhodococcus</taxon>
    </lineage>
</organism>
<proteinExistence type="predicted"/>
<gene>
    <name evidence="6" type="ordered locus">ROP_26760</name>
</gene>
<dbReference type="SUPFAM" id="SSF55781">
    <property type="entry name" value="GAF domain-like"/>
    <property type="match status" value="1"/>
</dbReference>
<protein>
    <submittedName>
        <fullName evidence="6">Putative IclR family transcriptional regulator</fullName>
    </submittedName>
</protein>
<accession>C1B4Z7</accession>
<sequence>MHTEEMARVHTGESVLARAVRIVESFRSDDSLLTVSEIARRSGLHISTTSRLIDELVGCGWLERENRQVRIGVRLWEVASRASPTLGLREAAMPFMEDLHAVVGQHTQLGVLEGDEVLFVERLTAPGAVVNYTRIAGRMPLHVSSSGLILLAHGPSELQERILGEPLKVFTDKTIRTPRQLRGVLADVRRNGYILCAGHLYPDTTGVAVPVRDGTGRVIAALSVVVPNDEKAYAQIPVLQAAAKGITRVMAAASK</sequence>
<dbReference type="SMART" id="SM00346">
    <property type="entry name" value="HTH_ICLR"/>
    <property type="match status" value="1"/>
</dbReference>
<reference evidence="6 7" key="1">
    <citation type="submission" date="2009-03" db="EMBL/GenBank/DDBJ databases">
        <title>Comparison of the complete genome sequences of Rhodococcus erythropolis PR4 and Rhodococcus opacus B4.</title>
        <authorList>
            <person name="Takarada H."/>
            <person name="Sekine M."/>
            <person name="Hosoyama A."/>
            <person name="Yamada R."/>
            <person name="Fujisawa T."/>
            <person name="Omata S."/>
            <person name="Shimizu A."/>
            <person name="Tsukatani N."/>
            <person name="Tanikawa S."/>
            <person name="Fujita N."/>
            <person name="Harayama S."/>
        </authorList>
    </citation>
    <scope>NUCLEOTIDE SEQUENCE [LARGE SCALE GENOMIC DNA]</scope>
    <source>
        <strain evidence="6 7">B4</strain>
    </source>
</reference>
<keyword evidence="2" id="KW-0238">DNA-binding</keyword>
<name>C1B4Z7_RHOOB</name>
<dbReference type="PANTHER" id="PTHR30136">
    <property type="entry name" value="HELIX-TURN-HELIX TRANSCRIPTIONAL REGULATOR, ICLR FAMILY"/>
    <property type="match status" value="1"/>
</dbReference>
<feature type="domain" description="HTH iclR-type" evidence="4">
    <location>
        <begin position="13"/>
        <end position="73"/>
    </location>
</feature>
<dbReference type="PATRIC" id="fig|632772.20.peg.2799"/>
<dbReference type="KEGG" id="rop:ROP_26760"/>
<dbReference type="InterPro" id="IPR036388">
    <property type="entry name" value="WH-like_DNA-bd_sf"/>
</dbReference>
<dbReference type="InterPro" id="IPR005471">
    <property type="entry name" value="Tscrpt_reg_IclR_N"/>
</dbReference>
<dbReference type="GO" id="GO:0003700">
    <property type="term" value="F:DNA-binding transcription factor activity"/>
    <property type="evidence" value="ECO:0007669"/>
    <property type="project" value="TreeGrafter"/>
</dbReference>
<dbReference type="STRING" id="632772.ROP_26760"/>
<dbReference type="PROSITE" id="PS51078">
    <property type="entry name" value="ICLR_ED"/>
    <property type="match status" value="1"/>
</dbReference>
<dbReference type="GO" id="GO:0045892">
    <property type="term" value="P:negative regulation of DNA-templated transcription"/>
    <property type="evidence" value="ECO:0007669"/>
    <property type="project" value="TreeGrafter"/>
</dbReference>
<dbReference type="Gene3D" id="3.30.450.40">
    <property type="match status" value="1"/>
</dbReference>
<evidence type="ECO:0000313" key="6">
    <source>
        <dbReference type="EMBL" id="BAH50923.1"/>
    </source>
</evidence>
<dbReference type="Proteomes" id="UP000002212">
    <property type="component" value="Chromosome"/>
</dbReference>